<gene>
    <name evidence="3" type="ORF">SAMN05421544_11357</name>
</gene>
<reference evidence="3 4" key="1">
    <citation type="submission" date="2016-10" db="EMBL/GenBank/DDBJ databases">
        <authorList>
            <person name="de Groot N.N."/>
        </authorList>
    </citation>
    <scope>NUCLEOTIDE SEQUENCE [LARGE SCALE GENOMIC DNA]</scope>
    <source>
        <strain evidence="3 4">DSM 24015</strain>
    </source>
</reference>
<feature type="region of interest" description="Disordered" evidence="2">
    <location>
        <begin position="605"/>
        <end position="637"/>
    </location>
</feature>
<feature type="coiled-coil region" evidence="1">
    <location>
        <begin position="812"/>
        <end position="877"/>
    </location>
</feature>
<dbReference type="Proteomes" id="UP000198517">
    <property type="component" value="Unassembled WGS sequence"/>
</dbReference>
<accession>A0A1G7E0A2</accession>
<organism evidence="3 4">
    <name type="scientific">Riemerella columbipharyngis</name>
    <dbReference type="NCBI Taxonomy" id="1071918"/>
    <lineage>
        <taxon>Bacteria</taxon>
        <taxon>Pseudomonadati</taxon>
        <taxon>Bacteroidota</taxon>
        <taxon>Flavobacteriia</taxon>
        <taxon>Flavobacteriales</taxon>
        <taxon>Weeksellaceae</taxon>
        <taxon>Riemerella</taxon>
    </lineage>
</organism>
<dbReference type="AlphaFoldDB" id="A0A1G7E0A2"/>
<keyword evidence="1" id="KW-0175">Coiled coil</keyword>
<dbReference type="STRING" id="1071918.SAMN05421544_11357"/>
<keyword evidence="4" id="KW-1185">Reference proteome</keyword>
<sequence length="1204" mass="133472">MATQITTKGILTINGKQVEETFNGLRRAASQLERDLKKLPVGSEEFVKKSEELKKVKARFAEVQAEIKGTNKKMQESGTQMDFLGSKFGILGKALDGAMSKFQGFGGMFSKTTDLLGKGGLSFKALGGVIKVFAIESWAAISSIPIVGWIGAAISAMALLAKQFFDYNNEIYKYKKLIENKFGDLGSAADELRVKIMAVSEQFGVSFERIIDTVDTLSSSGLTSQLGAIDAIIKGIGTTDNVDNFLRKLDLGASKARQIGINLNEVLNLTKALQGTAIDPTQIYGAIEKASVRLQMSMDDNKAMIEAFGKDFTEGLLKEVQSGSITTVEALAKIDEQGKKNNITISQEAALGKDLFGKMAANAGAYEEELRLIGEAHKDQYSDLTELQKETIELTEANIELGKAKDDALKSDALLRFEHTVELAWTKIKTYFYKGVGYIIAALTNIKVQVLLVPKAMGAAAKGMKGIFTGIVSDIKDVAHAAYALLEVLDGLVHFNVSDTKKAWNNLTHIFDNGFKHTKEAFSGAKNSFVGVFTDSFQEIKDAFSANQTLYKEQSQQQEAIELKTIAGLNKKKQVLQQQFNQAISQEQREAIKKQIDEIDKQIKKMQGVDVSGKSGKGGGKSGKKAKPIKDKDDKQKEYQEALNLQQQYNNDSEKLEERLEEEKLKIQEDSLEKELKMQEASRAKEFQSLREQSDKIYQNIYSLQEKIKQAKTPQAKSVFEKALEREMDVLQTHDKLVEQSEQTHQYKMAQIREKWAMKDIEDFVKSENVRIEKERAADEEEISNIKTMAEAKAKLSKLEYLTLTDTELEGIRTLEDAKRALREEADRKMLDAQLKSLEAQREILTEELSKMTGPAAKKLKEDLNQLNIRIVKIKSAIQGGKEQDQAKVDNERQEQLKGIDILGFSAADWQDLFDNLDTTEGKIKAAVAAMQAMANAASMFGKLQAAINQREMHSFTKNQDKKKKALLKLLNEGKINQEQYHKRLQELEVQSANKKAEISYKEAKAQKAADIMSAISGTATAVIGALGNKPWTPANFVLAGIVGALGAVQIGTIAAQPLPEKPSFAQGGYTGNGIGAADATGHRPAGIVHEGEYVTPKWMLQIPMVADTVSWMESIRTGRTKVKGYAEGGYTEPQKETNRTTTDDSTYLQMIGVMTDVKNLLTQLNENGVDAYMVEDAENGRRLKRTIKEFEKIEQRNARKNIN</sequence>
<evidence type="ECO:0000256" key="1">
    <source>
        <dbReference type="SAM" id="Coils"/>
    </source>
</evidence>
<proteinExistence type="predicted"/>
<dbReference type="OrthoDB" id="840436at2"/>
<evidence type="ECO:0000313" key="4">
    <source>
        <dbReference type="Proteomes" id="UP000198517"/>
    </source>
</evidence>
<evidence type="ECO:0000256" key="2">
    <source>
        <dbReference type="SAM" id="MobiDB-lite"/>
    </source>
</evidence>
<feature type="compositionally biased region" description="Basic and acidic residues" evidence="2">
    <location>
        <begin position="628"/>
        <end position="637"/>
    </location>
</feature>
<evidence type="ECO:0000313" key="3">
    <source>
        <dbReference type="EMBL" id="SDE57129.1"/>
    </source>
</evidence>
<evidence type="ECO:0008006" key="5">
    <source>
        <dbReference type="Google" id="ProtNLM"/>
    </source>
</evidence>
<dbReference type="EMBL" id="FNAS01000013">
    <property type="protein sequence ID" value="SDE57129.1"/>
    <property type="molecule type" value="Genomic_DNA"/>
</dbReference>
<protein>
    <recommendedName>
        <fullName evidence="5">Phage tail tape measure protein, TP901 family, core region</fullName>
    </recommendedName>
</protein>
<feature type="coiled-coil region" evidence="1">
    <location>
        <begin position="971"/>
        <end position="998"/>
    </location>
</feature>
<name>A0A1G7E0A2_9FLAO</name>
<dbReference type="RefSeq" id="WP_092737179.1">
    <property type="nucleotide sequence ID" value="NZ_FNAS01000013.1"/>
</dbReference>